<dbReference type="AlphaFoldDB" id="A0A378UXA8"/>
<gene>
    <name evidence="1" type="ORF">NCTC1542_04287</name>
</gene>
<name>A0A378UXA8_MYCFO</name>
<organism evidence="1 2">
    <name type="scientific">Mycolicibacterium fortuitum</name>
    <name type="common">Mycobacterium fortuitum</name>
    <dbReference type="NCBI Taxonomy" id="1766"/>
    <lineage>
        <taxon>Bacteria</taxon>
        <taxon>Bacillati</taxon>
        <taxon>Actinomycetota</taxon>
        <taxon>Actinomycetes</taxon>
        <taxon>Mycobacteriales</taxon>
        <taxon>Mycobacteriaceae</taxon>
        <taxon>Mycolicibacterium</taxon>
    </lineage>
</organism>
<protein>
    <submittedName>
        <fullName evidence="1">Uncharacterized protein</fullName>
    </submittedName>
</protein>
<proteinExistence type="predicted"/>
<dbReference type="Proteomes" id="UP000255389">
    <property type="component" value="Unassembled WGS sequence"/>
</dbReference>
<dbReference type="EMBL" id="UGQY01000004">
    <property type="protein sequence ID" value="SUA02814.1"/>
    <property type="molecule type" value="Genomic_DNA"/>
</dbReference>
<reference evidence="1 2" key="1">
    <citation type="submission" date="2018-06" db="EMBL/GenBank/DDBJ databases">
        <authorList>
            <consortium name="Pathogen Informatics"/>
            <person name="Doyle S."/>
        </authorList>
    </citation>
    <scope>NUCLEOTIDE SEQUENCE [LARGE SCALE GENOMIC DNA]</scope>
    <source>
        <strain evidence="1 2">NCTC1542</strain>
    </source>
</reference>
<accession>A0A378UXA8</accession>
<sequence length="40" mass="4249">MARLYEISAAASASPTMIDSLLYSISLLKLVAPSPIPEMP</sequence>
<evidence type="ECO:0000313" key="1">
    <source>
        <dbReference type="EMBL" id="SUA02814.1"/>
    </source>
</evidence>
<evidence type="ECO:0000313" key="2">
    <source>
        <dbReference type="Proteomes" id="UP000255389"/>
    </source>
</evidence>